<organism evidence="12 13">
    <name type="scientific">Prototheca wickerhamii</name>
    <dbReference type="NCBI Taxonomy" id="3111"/>
    <lineage>
        <taxon>Eukaryota</taxon>
        <taxon>Viridiplantae</taxon>
        <taxon>Chlorophyta</taxon>
        <taxon>core chlorophytes</taxon>
        <taxon>Trebouxiophyceae</taxon>
        <taxon>Chlorellales</taxon>
        <taxon>Chlorellaceae</taxon>
        <taxon>Prototheca</taxon>
    </lineage>
</organism>
<dbReference type="GO" id="GO:0046872">
    <property type="term" value="F:metal ion binding"/>
    <property type="evidence" value="ECO:0007669"/>
    <property type="project" value="UniProtKB-KW"/>
</dbReference>
<dbReference type="InterPro" id="IPR036397">
    <property type="entry name" value="RNaseH_sf"/>
</dbReference>
<comment type="cofactor">
    <cofactor evidence="3">
        <name>Mg(2+)</name>
        <dbReference type="ChEBI" id="CHEBI:18420"/>
    </cofactor>
</comment>
<dbReference type="Gene3D" id="3.30.420.10">
    <property type="entry name" value="Ribonuclease H-like superfamily/Ribonuclease H"/>
    <property type="match status" value="1"/>
</dbReference>
<dbReference type="EMBL" id="JASFZW010000001">
    <property type="protein sequence ID" value="KAK2080324.1"/>
    <property type="molecule type" value="Genomic_DNA"/>
</dbReference>
<evidence type="ECO:0000256" key="9">
    <source>
        <dbReference type="PROSITE-ProRule" id="PRU01319"/>
    </source>
</evidence>
<keyword evidence="5 10" id="KW-0540">Nuclease</keyword>
<evidence type="ECO:0000256" key="10">
    <source>
        <dbReference type="RuleBase" id="RU003515"/>
    </source>
</evidence>
<evidence type="ECO:0000256" key="1">
    <source>
        <dbReference type="ARBA" id="ARBA00000077"/>
    </source>
</evidence>
<evidence type="ECO:0000256" key="6">
    <source>
        <dbReference type="ARBA" id="ARBA00022723"/>
    </source>
</evidence>
<dbReference type="PANTHER" id="PTHR10954:SF7">
    <property type="entry name" value="RIBONUCLEASE H2 SUBUNIT A"/>
    <property type="match status" value="1"/>
</dbReference>
<dbReference type="Proteomes" id="UP001255856">
    <property type="component" value="Unassembled WGS sequence"/>
</dbReference>
<feature type="domain" description="RNase H type-2" evidence="11">
    <location>
        <begin position="1"/>
        <end position="204"/>
    </location>
</feature>
<dbReference type="InterPro" id="IPR012337">
    <property type="entry name" value="RNaseH-like_sf"/>
</dbReference>
<dbReference type="SUPFAM" id="SSF53098">
    <property type="entry name" value="Ribonuclease H-like"/>
    <property type="match status" value="1"/>
</dbReference>
<dbReference type="GO" id="GO:0003723">
    <property type="term" value="F:RNA binding"/>
    <property type="evidence" value="ECO:0007669"/>
    <property type="project" value="UniProtKB-UniRule"/>
</dbReference>
<keyword evidence="7 10" id="KW-0255">Endonuclease</keyword>
<dbReference type="CDD" id="cd07181">
    <property type="entry name" value="RNase_HII_eukaryota_like"/>
    <property type="match status" value="1"/>
</dbReference>
<evidence type="ECO:0000256" key="7">
    <source>
        <dbReference type="ARBA" id="ARBA00022759"/>
    </source>
</evidence>
<dbReference type="InterPro" id="IPR024567">
    <property type="entry name" value="RNase_HII/HIII_dom"/>
</dbReference>
<dbReference type="InterPro" id="IPR001352">
    <property type="entry name" value="RNase_HII/HIII"/>
</dbReference>
<dbReference type="PROSITE" id="PS51975">
    <property type="entry name" value="RNASE_H_2"/>
    <property type="match status" value="1"/>
</dbReference>
<dbReference type="GO" id="GO:0043137">
    <property type="term" value="P:DNA replication, removal of RNA primer"/>
    <property type="evidence" value="ECO:0007669"/>
    <property type="project" value="TreeGrafter"/>
</dbReference>
<dbReference type="InterPro" id="IPR023160">
    <property type="entry name" value="RNase_HII_hlx-loop-hlx_cap_dom"/>
</dbReference>
<dbReference type="EC" id="3.1.26.4" evidence="10"/>
<gene>
    <name evidence="12" type="ORF">QBZ16_000177</name>
</gene>
<dbReference type="GO" id="GO:0006298">
    <property type="term" value="P:mismatch repair"/>
    <property type="evidence" value="ECO:0007669"/>
    <property type="project" value="TreeGrafter"/>
</dbReference>
<dbReference type="PANTHER" id="PTHR10954">
    <property type="entry name" value="RIBONUCLEASE H2 SUBUNIT A"/>
    <property type="match status" value="1"/>
</dbReference>
<evidence type="ECO:0000256" key="4">
    <source>
        <dbReference type="ARBA" id="ARBA00007058"/>
    </source>
</evidence>
<dbReference type="GO" id="GO:0032299">
    <property type="term" value="C:ribonuclease H2 complex"/>
    <property type="evidence" value="ECO:0007669"/>
    <property type="project" value="TreeGrafter"/>
</dbReference>
<comment type="caution">
    <text evidence="12">The sequence shown here is derived from an EMBL/GenBank/DDBJ whole genome shotgun (WGS) entry which is preliminary data.</text>
</comment>
<dbReference type="Pfam" id="PF01351">
    <property type="entry name" value="RNase_HII"/>
    <property type="match status" value="1"/>
</dbReference>
<evidence type="ECO:0000256" key="8">
    <source>
        <dbReference type="ARBA" id="ARBA00022801"/>
    </source>
</evidence>
<dbReference type="GO" id="GO:0004523">
    <property type="term" value="F:RNA-DNA hybrid ribonuclease activity"/>
    <property type="evidence" value="ECO:0007669"/>
    <property type="project" value="UniProtKB-EC"/>
</dbReference>
<comment type="function">
    <text evidence="10">Endonuclease that specifically degrades the RNA of RNA-DNA hybrids.</text>
</comment>
<keyword evidence="8 10" id="KW-0378">Hydrolase</keyword>
<evidence type="ECO:0000256" key="2">
    <source>
        <dbReference type="ARBA" id="ARBA00001936"/>
    </source>
</evidence>
<keyword evidence="6" id="KW-0479">Metal-binding</keyword>
<reference evidence="12" key="1">
    <citation type="submission" date="2021-01" db="EMBL/GenBank/DDBJ databases">
        <authorList>
            <person name="Eckstrom K.M.E."/>
        </authorList>
    </citation>
    <scope>NUCLEOTIDE SEQUENCE</scope>
    <source>
        <strain evidence="12">UVCC 0001</strain>
    </source>
</reference>
<proteinExistence type="inferred from homology"/>
<protein>
    <recommendedName>
        <fullName evidence="10">Ribonuclease</fullName>
        <ecNumber evidence="10">3.1.26.4</ecNumber>
    </recommendedName>
</protein>
<dbReference type="Gene3D" id="1.10.10.460">
    <property type="entry name" value="Ribonuclease hii. Domain 2"/>
    <property type="match status" value="1"/>
</dbReference>
<accession>A0AAD9MIK5</accession>
<evidence type="ECO:0000313" key="12">
    <source>
        <dbReference type="EMBL" id="KAK2080324.1"/>
    </source>
</evidence>
<dbReference type="AlphaFoldDB" id="A0AAD9MIK5"/>
<keyword evidence="13" id="KW-1185">Reference proteome</keyword>
<evidence type="ECO:0000259" key="11">
    <source>
        <dbReference type="PROSITE" id="PS51975"/>
    </source>
</evidence>
<evidence type="ECO:0000256" key="3">
    <source>
        <dbReference type="ARBA" id="ARBA00001946"/>
    </source>
</evidence>
<evidence type="ECO:0000313" key="13">
    <source>
        <dbReference type="Proteomes" id="UP001255856"/>
    </source>
</evidence>
<comment type="caution">
    <text evidence="9">Lacks conserved residue(s) required for the propagation of feature annotation.</text>
</comment>
<comment type="catalytic activity">
    <reaction evidence="1 10">
        <text>Endonucleolytic cleavage to 5'-phosphomonoester.</text>
        <dbReference type="EC" id="3.1.26.4"/>
    </reaction>
</comment>
<name>A0AAD9MIK5_PROWI</name>
<sequence length="265" mass="29160">MVYAAAFCAADLDLSGRAFADSKVLTEARREELLEQMEADPLLGFRAESLSASFISGRMLARDRDSLNVVANDSTFRLIRAVLALGVNLTHAYVDTVGDADKYRDRLSALFPAIQFTVCPKADALYPIVSAASIVAKVSRDRQLRDHVCPEPHLADARQFGCGYPGDPLTKVWLERAAHPVFGLPLLVRHSWATCTPILDQAGCARVRWECEEDPSQDASQQTLSFKRKASAPAAARHSFFRVRRLHRAAASDGFTLAAEEPVLF</sequence>
<comment type="similarity">
    <text evidence="4">Belongs to the RNase HII family. Eukaryotic subfamily.</text>
</comment>
<dbReference type="FunFam" id="1.10.10.460:FF:000001">
    <property type="entry name" value="Ribonuclease"/>
    <property type="match status" value="1"/>
</dbReference>
<comment type="cofactor">
    <cofactor evidence="2">
        <name>Mn(2+)</name>
        <dbReference type="ChEBI" id="CHEBI:29035"/>
    </cofactor>
</comment>
<evidence type="ECO:0000256" key="5">
    <source>
        <dbReference type="ARBA" id="ARBA00022722"/>
    </source>
</evidence>